<proteinExistence type="inferred from homology"/>
<dbReference type="PANTHER" id="PTHR13779:SF7">
    <property type="entry name" value="ATPASE WRNIP1"/>
    <property type="match status" value="1"/>
</dbReference>
<dbReference type="EMBL" id="CP011002">
    <property type="protein sequence ID" value="AKO65341.1"/>
    <property type="molecule type" value="Genomic_DNA"/>
</dbReference>
<keyword evidence="4" id="KW-0235">DNA replication</keyword>
<dbReference type="Gene3D" id="1.10.3710.10">
    <property type="entry name" value="DNA polymerase III clamp loader subunits, C-terminal domain"/>
    <property type="match status" value="1"/>
</dbReference>
<evidence type="ECO:0000256" key="2">
    <source>
        <dbReference type="ARBA" id="ARBA00008959"/>
    </source>
</evidence>
<feature type="domain" description="AAA+ ATPase" evidence="7">
    <location>
        <begin position="41"/>
        <end position="158"/>
    </location>
</feature>
<dbReference type="PANTHER" id="PTHR13779">
    <property type="entry name" value="WERNER HELICASE-INTERACTING PROTEIN 1 FAMILY MEMBER"/>
    <property type="match status" value="1"/>
</dbReference>
<dbReference type="GO" id="GO:0017116">
    <property type="term" value="F:single-stranded DNA helicase activity"/>
    <property type="evidence" value="ECO:0007669"/>
    <property type="project" value="TreeGrafter"/>
</dbReference>
<keyword evidence="5" id="KW-0547">Nucleotide-binding</keyword>
<keyword evidence="9" id="KW-1185">Reference proteome</keyword>
<dbReference type="InterPro" id="IPR003593">
    <property type="entry name" value="AAA+_ATPase"/>
</dbReference>
<evidence type="ECO:0000256" key="3">
    <source>
        <dbReference type="ARBA" id="ARBA00020776"/>
    </source>
</evidence>
<evidence type="ECO:0000313" key="8">
    <source>
        <dbReference type="EMBL" id="AKO65341.1"/>
    </source>
</evidence>
<dbReference type="GO" id="GO:0005524">
    <property type="term" value="F:ATP binding"/>
    <property type="evidence" value="ECO:0007669"/>
    <property type="project" value="UniProtKB-KW"/>
</dbReference>
<dbReference type="InterPro" id="IPR027417">
    <property type="entry name" value="P-loop_NTPase"/>
</dbReference>
<dbReference type="Pfam" id="PF00004">
    <property type="entry name" value="AAA"/>
    <property type="match status" value="1"/>
</dbReference>
<comment type="similarity">
    <text evidence="2">Belongs to the AAA ATPase family. RarA/MGS1/WRNIP1 subfamily.</text>
</comment>
<dbReference type="Proteomes" id="UP000066549">
    <property type="component" value="Chromosome"/>
</dbReference>
<keyword evidence="6" id="KW-0067">ATP-binding</keyword>
<dbReference type="Gene3D" id="3.40.50.300">
    <property type="entry name" value="P-loop containing nucleotide triphosphate hydrolases"/>
    <property type="match status" value="1"/>
</dbReference>
<dbReference type="InterPro" id="IPR003959">
    <property type="entry name" value="ATPase_AAA_core"/>
</dbReference>
<dbReference type="InterPro" id="IPR051314">
    <property type="entry name" value="AAA_ATPase_RarA/MGS1/WRNIP1"/>
</dbReference>
<dbReference type="SUPFAM" id="SSF48019">
    <property type="entry name" value="post-AAA+ oligomerization domain-like"/>
    <property type="match status" value="1"/>
</dbReference>
<dbReference type="InterPro" id="IPR032423">
    <property type="entry name" value="AAA_assoc_2"/>
</dbReference>
<evidence type="ECO:0000259" key="7">
    <source>
        <dbReference type="SMART" id="SM00382"/>
    </source>
</evidence>
<dbReference type="GO" id="GO:0003677">
    <property type="term" value="F:DNA binding"/>
    <property type="evidence" value="ECO:0007669"/>
    <property type="project" value="InterPro"/>
</dbReference>
<reference evidence="8 9" key="1">
    <citation type="submission" date="2015-03" db="EMBL/GenBank/DDBJ databases">
        <title>Comparative analysis of the OM43 clade including a novel species from Red Sea uncovers genomic and metabolic diversity among marine methylotrophs.</title>
        <authorList>
            <person name="Jimenez-Infante F."/>
            <person name="Ngugi D.K."/>
            <person name="Vinu M."/>
            <person name="Alam I."/>
            <person name="Kamau A."/>
            <person name="Blom J."/>
            <person name="Bajic V.B."/>
            <person name="Stingl U."/>
        </authorList>
    </citation>
    <scope>NUCLEOTIDE SEQUENCE [LARGE SCALE GENOMIC DNA]</scope>
    <source>
        <strain evidence="8 9">MBRSH7</strain>
    </source>
</reference>
<comment type="function">
    <text evidence="1">DNA-dependent ATPase that plays important roles in cellular responses to stalled DNA replication processes.</text>
</comment>
<dbReference type="GO" id="GO:0006261">
    <property type="term" value="P:DNA-templated DNA replication"/>
    <property type="evidence" value="ECO:0007669"/>
    <property type="project" value="TreeGrafter"/>
</dbReference>
<dbReference type="Pfam" id="PF16193">
    <property type="entry name" value="AAA_assoc_2"/>
    <property type="match status" value="1"/>
</dbReference>
<dbReference type="SMART" id="SM00382">
    <property type="entry name" value="AAA"/>
    <property type="match status" value="1"/>
</dbReference>
<evidence type="ECO:0000256" key="1">
    <source>
        <dbReference type="ARBA" id="ARBA00002393"/>
    </source>
</evidence>
<sequence length="425" mass="47808">MNTLSQPLAEILRPKTIDDVIGQDHLLGDDCPIRNAVMSNKLPSIILWGPPGVGKTSIAYAIANSVNYEFISLSAVLSGVKDIREAVDKANFSKEQNQKKTMLFIDEVHRFNKSQQDAFLPHVENGLFTFIGATTENPSFEVNSALLSRCQVYILNSLSNEALKTILNKALSIQENIKLDEPSAEFIIEYANGDGRRLLNLVEVIYFYSKDKPIEVDIDLIKKIASSSYRRFDKGGEQFYDQISALHKSVRGSDPDASIYWLQRMLDGGADPLYLARRIIRIAIEDIGLADPRAQTIALEAYQIFERLGTPEGELALTNAVLYLAAAPKSNAAYQAYNMSKAYVSDHNNYDVPIHLRNAPTKLMKDIGYGKEYRYAHNEPHAYAAGEKYFPDELDPIQFYSPTNRGLEIKINEKLNFLKDLDKKK</sequence>
<accession>A0A0H4IWL1</accession>
<dbReference type="PATRIC" id="fig|1623450.3.peg.162"/>
<evidence type="ECO:0000256" key="4">
    <source>
        <dbReference type="ARBA" id="ARBA00022705"/>
    </source>
</evidence>
<dbReference type="GO" id="GO:0000731">
    <property type="term" value="P:DNA synthesis involved in DNA repair"/>
    <property type="evidence" value="ECO:0007669"/>
    <property type="project" value="TreeGrafter"/>
</dbReference>
<dbReference type="FunFam" id="1.20.272.10:FF:000001">
    <property type="entry name" value="Putative AAA family ATPase"/>
    <property type="match status" value="1"/>
</dbReference>
<dbReference type="Gene3D" id="1.20.272.10">
    <property type="match status" value="1"/>
</dbReference>
<dbReference type="Gene3D" id="1.10.8.60">
    <property type="match status" value="1"/>
</dbReference>
<evidence type="ECO:0000256" key="6">
    <source>
        <dbReference type="ARBA" id="ARBA00022840"/>
    </source>
</evidence>
<protein>
    <recommendedName>
        <fullName evidence="3">Replication-associated recombination protein A</fullName>
    </recommendedName>
</protein>
<dbReference type="InterPro" id="IPR008921">
    <property type="entry name" value="DNA_pol3_clamp-load_cplx_C"/>
</dbReference>
<evidence type="ECO:0000313" key="9">
    <source>
        <dbReference type="Proteomes" id="UP000066549"/>
    </source>
</evidence>
<dbReference type="CDD" id="cd18139">
    <property type="entry name" value="HLD_clamp_RarA"/>
    <property type="match status" value="1"/>
</dbReference>
<evidence type="ECO:0000256" key="5">
    <source>
        <dbReference type="ARBA" id="ARBA00022741"/>
    </source>
</evidence>
<dbReference type="OrthoDB" id="9778364at2"/>
<name>A0A0H4IWL1_9PROT</name>
<dbReference type="CDD" id="cd00009">
    <property type="entry name" value="AAA"/>
    <property type="match status" value="1"/>
</dbReference>
<organism evidence="8 9">
    <name type="scientific">Methylophilales bacterium MBRS-H7</name>
    <dbReference type="NCBI Taxonomy" id="1623450"/>
    <lineage>
        <taxon>Bacteria</taxon>
        <taxon>Pseudomonadati</taxon>
        <taxon>Pseudomonadota</taxon>
        <taxon>Betaproteobacteria</taxon>
        <taxon>Nitrosomonadales</taxon>
        <taxon>OM43 clade</taxon>
    </lineage>
</organism>
<dbReference type="AlphaFoldDB" id="A0A0H4IWL1"/>
<dbReference type="GO" id="GO:0016887">
    <property type="term" value="F:ATP hydrolysis activity"/>
    <property type="evidence" value="ECO:0007669"/>
    <property type="project" value="InterPro"/>
</dbReference>
<dbReference type="FunFam" id="3.40.50.300:FF:000137">
    <property type="entry name" value="Replication-associated recombination protein A"/>
    <property type="match status" value="1"/>
</dbReference>
<dbReference type="InterPro" id="IPR021886">
    <property type="entry name" value="MgsA_C"/>
</dbReference>
<gene>
    <name evidence="8" type="ORF">VI33_00790</name>
</gene>
<dbReference type="Pfam" id="PF12002">
    <property type="entry name" value="MgsA_C"/>
    <property type="match status" value="1"/>
</dbReference>
<dbReference type="SUPFAM" id="SSF52540">
    <property type="entry name" value="P-loop containing nucleoside triphosphate hydrolases"/>
    <property type="match status" value="1"/>
</dbReference>
<dbReference type="GO" id="GO:0008047">
    <property type="term" value="F:enzyme activator activity"/>
    <property type="evidence" value="ECO:0007669"/>
    <property type="project" value="TreeGrafter"/>
</dbReference>